<dbReference type="Proteomes" id="UP001590951">
    <property type="component" value="Unassembled WGS sequence"/>
</dbReference>
<dbReference type="Pfam" id="PF13086">
    <property type="entry name" value="AAA_11"/>
    <property type="match status" value="1"/>
</dbReference>
<feature type="domain" description="C3H1-type" evidence="3">
    <location>
        <begin position="1"/>
        <end position="20"/>
    </location>
</feature>
<keyword evidence="1" id="KW-0863">Zinc-finger</keyword>
<protein>
    <recommendedName>
        <fullName evidence="3">C3H1-type domain-containing protein</fullName>
    </recommendedName>
</protein>
<feature type="region of interest" description="Disordered" evidence="2">
    <location>
        <begin position="780"/>
        <end position="803"/>
    </location>
</feature>
<keyword evidence="1" id="KW-0479">Metal-binding</keyword>
<name>A0ABR4B7R1_9LECA</name>
<comment type="caution">
    <text evidence="4">The sequence shown here is derived from an EMBL/GenBank/DDBJ whole genome shotgun (WGS) entry which is preliminary data.</text>
</comment>
<dbReference type="SUPFAM" id="SSF52540">
    <property type="entry name" value="P-loop containing nucleoside triphosphate hydrolases"/>
    <property type="match status" value="1"/>
</dbReference>
<dbReference type="InterPro" id="IPR027417">
    <property type="entry name" value="P-loop_NTPase"/>
</dbReference>
<feature type="zinc finger region" description="C3H1-type" evidence="1">
    <location>
        <begin position="1"/>
        <end position="20"/>
    </location>
</feature>
<keyword evidence="1" id="KW-0862">Zinc</keyword>
<accession>A0ABR4B7R1</accession>
<dbReference type="Gene3D" id="3.40.50.300">
    <property type="entry name" value="P-loop containing nucleotide triphosphate hydrolases"/>
    <property type="match status" value="1"/>
</dbReference>
<proteinExistence type="predicted"/>
<dbReference type="PANTHER" id="PTHR10887:SF445">
    <property type="entry name" value="NFX1-TYPE ZINC FINGER-CONTAINING PROTEIN 1"/>
    <property type="match status" value="1"/>
</dbReference>
<dbReference type="PANTHER" id="PTHR10887">
    <property type="entry name" value="DNA2/NAM7 HELICASE FAMILY"/>
    <property type="match status" value="1"/>
</dbReference>
<feature type="compositionally biased region" description="Basic and acidic residues" evidence="2">
    <location>
        <begin position="27"/>
        <end position="38"/>
    </location>
</feature>
<keyword evidence="5" id="KW-1185">Reference proteome</keyword>
<evidence type="ECO:0000313" key="4">
    <source>
        <dbReference type="EMBL" id="KAL2053463.1"/>
    </source>
</evidence>
<gene>
    <name evidence="4" type="ORF">ABVK25_006114</name>
</gene>
<sequence length="803" mass="91030">MQENGRCRFGDSCAFSHDLPLDSTPDELSKRMRQRPEETPQQQRANEDYRSWRRLIKNPPKTNDNRTIELLWNDALNILNGEDRDWKQVLPRDLDNEEYCGRQHIQTLMSMVAGHHGHSTFVDLAHPFLLVITHPAVLDCLSVDTSVGGLYNYISGSNGSRAIPFFQRLSTSLLEKHLELAPQSSTASLETTLTAMSAALRELLKREPRAIFHENLPDLLDSIENIAEATNIDPYSVAFQVVRNSIGELRGVVARAHGLLQYEEEPPEGGVSTSVVASTYPRDLILPLDRHDNDKMDITKIKILPTEDEIRSEYADFLPSTDPDQPHFLADQLERYLDTHFRLYRHDCFGEVSEALGAAMIAIENDPGVLEDLRFSLGNIKAYTLPKAHIRYISFDRRRGLEAQISFPYPFSLRKKSSSERRKWWEDSKRLEEGTLLCLLFVDNTKASLLFFTVSEKRVDTNRDPSLSSDNHQATIIVKLATRLEHDLEVLIRLSCEKRRGLLVEFPGVLLATFVPILENIQNMQQLSSLPFRQWILPERGPTHVQASTTLNIPSPLYARSPNFHYSLDSILKDLGDAFDMTSGVSLDNGAVLDNLEARTRLDRGQCQALIAALTREFALIQGPPGTGKSYLGVQIMRVLQACKLKAQLGPVVVVCYTNHALDQFLEHLIDVGIERVIRIGGQSRSTKLEGKNLRVISQGESKTKSEGHQLAITYKALEDQEKTVKRNLALLRNLQKKHDWASVKHHLSRRHPLIYHQFTRVDNEGFTIVGKEPFDRWTRAESSADTPQKYEVPSRGARRSAC</sequence>
<dbReference type="InterPro" id="IPR045055">
    <property type="entry name" value="DNA2/NAM7-like"/>
</dbReference>
<evidence type="ECO:0000256" key="2">
    <source>
        <dbReference type="SAM" id="MobiDB-lite"/>
    </source>
</evidence>
<evidence type="ECO:0000259" key="3">
    <source>
        <dbReference type="PROSITE" id="PS50103"/>
    </source>
</evidence>
<dbReference type="InterPro" id="IPR000571">
    <property type="entry name" value="Znf_CCCH"/>
</dbReference>
<feature type="region of interest" description="Disordered" evidence="2">
    <location>
        <begin position="18"/>
        <end position="50"/>
    </location>
</feature>
<dbReference type="PROSITE" id="PS50103">
    <property type="entry name" value="ZF_C3H1"/>
    <property type="match status" value="1"/>
</dbReference>
<evidence type="ECO:0000256" key="1">
    <source>
        <dbReference type="PROSITE-ProRule" id="PRU00723"/>
    </source>
</evidence>
<dbReference type="InterPro" id="IPR041677">
    <property type="entry name" value="DNA2/NAM7_AAA_11"/>
</dbReference>
<evidence type="ECO:0000313" key="5">
    <source>
        <dbReference type="Proteomes" id="UP001590951"/>
    </source>
</evidence>
<reference evidence="4 5" key="1">
    <citation type="submission" date="2024-09" db="EMBL/GenBank/DDBJ databases">
        <title>Rethinking Asexuality: The Enigmatic Case of Functional Sexual Genes in Lepraria (Stereocaulaceae).</title>
        <authorList>
            <person name="Doellman M."/>
            <person name="Sun Y."/>
            <person name="Barcenas-Pena A."/>
            <person name="Lumbsch H.T."/>
            <person name="Grewe F."/>
        </authorList>
    </citation>
    <scope>NUCLEOTIDE SEQUENCE [LARGE SCALE GENOMIC DNA]</scope>
    <source>
        <strain evidence="4 5">Grewe 0041</strain>
    </source>
</reference>
<organism evidence="4 5">
    <name type="scientific">Lepraria finkii</name>
    <dbReference type="NCBI Taxonomy" id="1340010"/>
    <lineage>
        <taxon>Eukaryota</taxon>
        <taxon>Fungi</taxon>
        <taxon>Dikarya</taxon>
        <taxon>Ascomycota</taxon>
        <taxon>Pezizomycotina</taxon>
        <taxon>Lecanoromycetes</taxon>
        <taxon>OSLEUM clade</taxon>
        <taxon>Lecanoromycetidae</taxon>
        <taxon>Lecanorales</taxon>
        <taxon>Lecanorineae</taxon>
        <taxon>Stereocaulaceae</taxon>
        <taxon>Lepraria</taxon>
    </lineage>
</organism>
<dbReference type="EMBL" id="JBHFEH010000020">
    <property type="protein sequence ID" value="KAL2053463.1"/>
    <property type="molecule type" value="Genomic_DNA"/>
</dbReference>